<evidence type="ECO:0000256" key="8">
    <source>
        <dbReference type="SAM" id="MobiDB-lite"/>
    </source>
</evidence>
<proteinExistence type="inferred from homology"/>
<dbReference type="Pfam" id="PF16916">
    <property type="entry name" value="ZT_dimer"/>
    <property type="match status" value="1"/>
</dbReference>
<name>G0S5T3_CHATD</name>
<evidence type="ECO:0000256" key="4">
    <source>
        <dbReference type="ARBA" id="ARBA00022692"/>
    </source>
</evidence>
<evidence type="ECO:0000256" key="3">
    <source>
        <dbReference type="ARBA" id="ARBA00022448"/>
    </source>
</evidence>
<dbReference type="GO" id="GO:0016020">
    <property type="term" value="C:membrane"/>
    <property type="evidence" value="ECO:0007669"/>
    <property type="project" value="UniProtKB-SubCell"/>
</dbReference>
<evidence type="ECO:0000313" key="12">
    <source>
        <dbReference type="EMBL" id="EGS21495.1"/>
    </source>
</evidence>
<dbReference type="Pfam" id="PF01545">
    <property type="entry name" value="Cation_efflux"/>
    <property type="match status" value="1"/>
</dbReference>
<feature type="transmembrane region" description="Helical" evidence="9">
    <location>
        <begin position="38"/>
        <end position="57"/>
    </location>
</feature>
<evidence type="ECO:0000259" key="10">
    <source>
        <dbReference type="Pfam" id="PF01545"/>
    </source>
</evidence>
<dbReference type="PANTHER" id="PTHR45820:SF5">
    <property type="entry name" value="DIFFUSION FACILITATOR FAMILY METAL ION TRANSPORTER, PUTATIVE-RELATED"/>
    <property type="match status" value="1"/>
</dbReference>
<evidence type="ECO:0000256" key="2">
    <source>
        <dbReference type="ARBA" id="ARBA00008873"/>
    </source>
</evidence>
<evidence type="ECO:0000313" key="13">
    <source>
        <dbReference type="Proteomes" id="UP000008066"/>
    </source>
</evidence>
<evidence type="ECO:0000256" key="5">
    <source>
        <dbReference type="ARBA" id="ARBA00022833"/>
    </source>
</evidence>
<dbReference type="HOGENOM" id="CLU_013430_4_0_1"/>
<dbReference type="OrthoDB" id="9944568at2759"/>
<dbReference type="InterPro" id="IPR027469">
    <property type="entry name" value="Cation_efflux_TMD_sf"/>
</dbReference>
<dbReference type="InterPro" id="IPR058533">
    <property type="entry name" value="Cation_efflux_TM"/>
</dbReference>
<feature type="transmembrane region" description="Helical" evidence="9">
    <location>
        <begin position="12"/>
        <end position="32"/>
    </location>
</feature>
<gene>
    <name evidence="12" type="ORF">CTHT_0033530</name>
</gene>
<evidence type="ECO:0000256" key="1">
    <source>
        <dbReference type="ARBA" id="ARBA00004141"/>
    </source>
</evidence>
<dbReference type="InterPro" id="IPR027470">
    <property type="entry name" value="Cation_efflux_CTD"/>
</dbReference>
<evidence type="ECO:0000256" key="9">
    <source>
        <dbReference type="SAM" id="Phobius"/>
    </source>
</evidence>
<evidence type="ECO:0000256" key="7">
    <source>
        <dbReference type="ARBA" id="ARBA00023136"/>
    </source>
</evidence>
<keyword evidence="6 9" id="KW-1133">Transmembrane helix</keyword>
<feature type="region of interest" description="Disordered" evidence="8">
    <location>
        <begin position="138"/>
        <end position="161"/>
    </location>
</feature>
<dbReference type="NCBIfam" id="TIGR01297">
    <property type="entry name" value="CDF"/>
    <property type="match status" value="1"/>
</dbReference>
<dbReference type="GO" id="GO:0005385">
    <property type="term" value="F:zinc ion transmembrane transporter activity"/>
    <property type="evidence" value="ECO:0007669"/>
    <property type="project" value="TreeGrafter"/>
</dbReference>
<dbReference type="AlphaFoldDB" id="G0S5T3"/>
<comment type="subcellular location">
    <subcellularLocation>
        <location evidence="1">Membrane</location>
        <topology evidence="1">Multi-pass membrane protein</topology>
    </subcellularLocation>
</comment>
<dbReference type="OMA" id="GHEKMLH"/>
<protein>
    <submittedName>
        <fullName evidence="12">Putative zinc/cadmium resistance protein</fullName>
    </submittedName>
</protein>
<dbReference type="EMBL" id="GL988041">
    <property type="protein sequence ID" value="EGS21495.1"/>
    <property type="molecule type" value="Genomic_DNA"/>
</dbReference>
<feature type="transmembrane region" description="Helical" evidence="9">
    <location>
        <begin position="78"/>
        <end position="97"/>
    </location>
</feature>
<dbReference type="InterPro" id="IPR002524">
    <property type="entry name" value="Cation_efflux"/>
</dbReference>
<feature type="transmembrane region" description="Helical" evidence="9">
    <location>
        <begin position="109"/>
        <end position="130"/>
    </location>
</feature>
<evidence type="ECO:0000259" key="11">
    <source>
        <dbReference type="Pfam" id="PF16916"/>
    </source>
</evidence>
<keyword evidence="5" id="KW-0862">Zinc</keyword>
<dbReference type="RefSeq" id="XP_006693791.1">
    <property type="nucleotide sequence ID" value="XM_006693728.1"/>
</dbReference>
<comment type="similarity">
    <text evidence="2">Belongs to the cation diffusion facilitator (CDF) transporter (TC 2.A.4) family. SLC30A subfamily.</text>
</comment>
<feature type="domain" description="Cation efflux protein transmembrane" evidence="10">
    <location>
        <begin position="12"/>
        <end position="223"/>
    </location>
</feature>
<dbReference type="KEGG" id="cthr:CTHT_0033530"/>
<keyword evidence="3" id="KW-0813">Transport</keyword>
<sequence length="367" mass="39989">MAFKLTDKQKVSLAIVITFSFFVLAFKTRSLALMADAFHYLNDFVGFGVTLTSIIISSRTEFRQDLSFGWQRARLLGAFFNGSFLLALGISILLQSIERLVSIEHVEEPKLVFILGCVGFGLNVITAAFLHEHHHHHSSKDTEQGLEAGDNTESPASVTDDLHHQHRHVGLAIKRPGRDLGMLGALLHVVGDALNNLGVIVAALVIWLSPSSDRYYADPAIGLSAPEGVNLTDIRHDIEKIPGIHSVHELHVWRLDQKKAIASAHIIVSNPDVASFMEQAKTISQCLHAYGIHSTTLQPELIQSLDTITVSDPASVTDTTVVPDGDAIIEEDSRGGTKIAGHNPPTCQIVCGKGLCNHLTCCNRPKE</sequence>
<dbReference type="eggNOG" id="KOG1483">
    <property type="taxonomic scope" value="Eukaryota"/>
</dbReference>
<keyword evidence="7 9" id="KW-0472">Membrane</keyword>
<dbReference type="Proteomes" id="UP000008066">
    <property type="component" value="Unassembled WGS sequence"/>
</dbReference>
<dbReference type="SUPFAM" id="SSF160240">
    <property type="entry name" value="Cation efflux protein cytoplasmic domain-like"/>
    <property type="match status" value="1"/>
</dbReference>
<feature type="transmembrane region" description="Helical" evidence="9">
    <location>
        <begin position="183"/>
        <end position="208"/>
    </location>
</feature>
<dbReference type="SUPFAM" id="SSF161111">
    <property type="entry name" value="Cation efflux protein transmembrane domain-like"/>
    <property type="match status" value="1"/>
</dbReference>
<organism evidence="13">
    <name type="scientific">Chaetomium thermophilum (strain DSM 1495 / CBS 144.50 / IMI 039719)</name>
    <name type="common">Thermochaetoides thermophila</name>
    <dbReference type="NCBI Taxonomy" id="759272"/>
    <lineage>
        <taxon>Eukaryota</taxon>
        <taxon>Fungi</taxon>
        <taxon>Dikarya</taxon>
        <taxon>Ascomycota</taxon>
        <taxon>Pezizomycotina</taxon>
        <taxon>Sordariomycetes</taxon>
        <taxon>Sordariomycetidae</taxon>
        <taxon>Sordariales</taxon>
        <taxon>Chaetomiaceae</taxon>
        <taxon>Thermochaetoides</taxon>
    </lineage>
</organism>
<accession>G0S5T3</accession>
<dbReference type="GeneID" id="18257391"/>
<evidence type="ECO:0000256" key="6">
    <source>
        <dbReference type="ARBA" id="ARBA00022989"/>
    </source>
</evidence>
<dbReference type="GO" id="GO:0006882">
    <property type="term" value="P:intracellular zinc ion homeostasis"/>
    <property type="evidence" value="ECO:0007669"/>
    <property type="project" value="TreeGrafter"/>
</dbReference>
<reference evidence="12 13" key="1">
    <citation type="journal article" date="2011" name="Cell">
        <title>Insight into structure and assembly of the nuclear pore complex by utilizing the genome of a eukaryotic thermophile.</title>
        <authorList>
            <person name="Amlacher S."/>
            <person name="Sarges P."/>
            <person name="Flemming D."/>
            <person name="van Noort V."/>
            <person name="Kunze R."/>
            <person name="Devos D.P."/>
            <person name="Arumugam M."/>
            <person name="Bork P."/>
            <person name="Hurt E."/>
        </authorList>
    </citation>
    <scope>NUCLEOTIDE SEQUENCE [LARGE SCALE GENOMIC DNA]</scope>
    <source>
        <strain evidence="13">DSM 1495 / CBS 144.50 / IMI 039719</strain>
    </source>
</reference>
<feature type="domain" description="Cation efflux protein cytoplasmic" evidence="11">
    <location>
        <begin position="226"/>
        <end position="300"/>
    </location>
</feature>
<dbReference type="Gene3D" id="1.20.1510.10">
    <property type="entry name" value="Cation efflux protein transmembrane domain"/>
    <property type="match status" value="1"/>
</dbReference>
<dbReference type="InterPro" id="IPR036837">
    <property type="entry name" value="Cation_efflux_CTD_sf"/>
</dbReference>
<keyword evidence="4 9" id="KW-0812">Transmembrane</keyword>
<keyword evidence="13" id="KW-1185">Reference proteome</keyword>
<dbReference type="PANTHER" id="PTHR45820">
    <property type="entry name" value="FI23527P1"/>
    <property type="match status" value="1"/>
</dbReference>